<proteinExistence type="predicted"/>
<feature type="domain" description="GmrSD restriction endonucleases C-terminal" evidence="2">
    <location>
        <begin position="450"/>
        <end position="597"/>
    </location>
</feature>
<dbReference type="InterPro" id="IPR004919">
    <property type="entry name" value="GmrSD_N"/>
</dbReference>
<dbReference type="RefSeq" id="WP_144730318.1">
    <property type="nucleotide sequence ID" value="NZ_ML675582.1"/>
</dbReference>
<evidence type="ECO:0008006" key="5">
    <source>
        <dbReference type="Google" id="ProtNLM"/>
    </source>
</evidence>
<dbReference type="EMBL" id="VOAH01000006">
    <property type="protein sequence ID" value="TVP40767.1"/>
    <property type="molecule type" value="Genomic_DNA"/>
</dbReference>
<gene>
    <name evidence="3" type="ORF">NARC_60154</name>
</gene>
<dbReference type="InterPro" id="IPR011089">
    <property type="entry name" value="GmrSD_C"/>
</dbReference>
<evidence type="ECO:0000313" key="3">
    <source>
        <dbReference type="EMBL" id="TVP40767.1"/>
    </source>
</evidence>
<name>A0A557SVX7_9ARCH</name>
<dbReference type="PANTHER" id="PTHR35149:SF2">
    <property type="entry name" value="DUF262 DOMAIN-CONTAINING PROTEIN"/>
    <property type="match status" value="1"/>
</dbReference>
<dbReference type="Pfam" id="PF03235">
    <property type="entry name" value="GmrSD_N"/>
    <property type="match status" value="1"/>
</dbReference>
<dbReference type="Pfam" id="PF07510">
    <property type="entry name" value="GmrSD_C"/>
    <property type="match status" value="1"/>
</dbReference>
<evidence type="ECO:0000259" key="2">
    <source>
        <dbReference type="Pfam" id="PF07510"/>
    </source>
</evidence>
<feature type="domain" description="GmrSD restriction endonucleases N-terminal" evidence="1">
    <location>
        <begin position="16"/>
        <end position="231"/>
    </location>
</feature>
<keyword evidence="4" id="KW-1185">Reference proteome</keyword>
<evidence type="ECO:0000313" key="4">
    <source>
        <dbReference type="Proteomes" id="UP000315289"/>
    </source>
</evidence>
<evidence type="ECO:0000259" key="1">
    <source>
        <dbReference type="Pfam" id="PF03235"/>
    </source>
</evidence>
<accession>A0A557SVX7</accession>
<dbReference type="AlphaFoldDB" id="A0A557SVX7"/>
<dbReference type="PANTHER" id="PTHR35149">
    <property type="entry name" value="SLL5132 PROTEIN"/>
    <property type="match status" value="1"/>
</dbReference>
<protein>
    <recommendedName>
        <fullName evidence="5">DUF262 domain-containing protein</fullName>
    </recommendedName>
</protein>
<dbReference type="OrthoDB" id="318965at2157"/>
<dbReference type="Proteomes" id="UP000315289">
    <property type="component" value="Unassembled WGS sequence"/>
</dbReference>
<comment type="caution">
    <text evidence="3">The sequence shown here is derived from an EMBL/GenBank/DDBJ whole genome shotgun (WGS) entry which is preliminary data.</text>
</comment>
<organism evidence="3 4">
    <name type="scientific">Candidatus Nitrosocosmicus arcticus</name>
    <dbReference type="NCBI Taxonomy" id="2035267"/>
    <lineage>
        <taxon>Archaea</taxon>
        <taxon>Nitrososphaerota</taxon>
        <taxon>Nitrososphaeria</taxon>
        <taxon>Nitrososphaerales</taxon>
        <taxon>Nitrososphaeraceae</taxon>
        <taxon>Candidatus Nitrosocosmicus</taxon>
    </lineage>
</organism>
<reference evidence="3 4" key="1">
    <citation type="journal article" date="2019" name="Front. Microbiol.">
        <title>Ammonia Oxidation by the Arctic Terrestrial Thaumarchaeote Candidatus Nitrosocosmicus arcticus Is Stimulated by Increasing Temperatures.</title>
        <authorList>
            <person name="Alves R.J.E."/>
            <person name="Kerou M."/>
            <person name="Zappe A."/>
            <person name="Bittner R."/>
            <person name="Abby S.S."/>
            <person name="Schmidt H.A."/>
            <person name="Pfeifer K."/>
            <person name="Schleper C."/>
        </authorList>
    </citation>
    <scope>NUCLEOTIDE SEQUENCE [LARGE SCALE GENOMIC DNA]</scope>
    <source>
        <strain evidence="3 4">Kfb</strain>
    </source>
</reference>
<sequence length="626" mass="74331">MSKNTLDAIKADAKSIREILDKNKYEIDVFQREYMWQRKQMEDLIDDLSSKFLSAYKPDHKRDDVQDYPTYFLGSIILSLKGNRRSIIDGQQRLTSITLLLIYLNNLQYQRSDKVNISDLIFSEKYAQKTFNLQIDDRNECVDSLYNNQDFDKSGKSESVKNIVERFREIGELFPPELNGEALPFFIDWFIDNVIFVEINTYSDEDAYLIFETMNDRGLSLTSTEMLKGYLISRIENEAKKNELNGMWKSRILELKNISKEEDLEFFKSWLRAKYAETIREARKGAENEDFENIARFHIWVKENIDRLGLQSKDDFYIFIKEKFEFYSRLYLKINRASRAGVRGLEDLRYISITKFATSFYYPLLLAPVNISDDEITVNKKLALVSRYIETFIVRRFVNNRTLAHSSIRYTMYNLIKEIRDKSVEELSQILKQKLGKSDSLEGFEGMADFRLNQQNKRFVHYLLARLTNFIEVESKMNSRLEDYIIESNSKPYEIEHIWSNRFEDHKEEFNQKDDFEKYRNMAGALILVPNGFNQSYGADSFEQKLSHYYGQNLLAKSLSPQCYEKNPTFLKFKQIYNLPFKPHHQFKKEDIEERQKLYQIICEQIWDTKELDKIVESTVSDFDKP</sequence>